<dbReference type="Proteomes" id="UP000316626">
    <property type="component" value="Unassembled WGS sequence"/>
</dbReference>
<dbReference type="InterPro" id="IPR019109">
    <property type="entry name" value="MamF_MmsF"/>
</dbReference>
<dbReference type="Pfam" id="PF09685">
    <property type="entry name" value="MamF_MmsF"/>
    <property type="match status" value="1"/>
</dbReference>
<comment type="subcellular location">
    <subcellularLocation>
        <location evidence="1">Membrane</location>
        <topology evidence="1">Multi-pass membrane protein</topology>
    </subcellularLocation>
</comment>
<keyword evidence="7" id="KW-1185">Reference proteome</keyword>
<protein>
    <submittedName>
        <fullName evidence="6">DUF4870 domain-containing protein</fullName>
    </submittedName>
</protein>
<evidence type="ECO:0000256" key="4">
    <source>
        <dbReference type="ARBA" id="ARBA00023136"/>
    </source>
</evidence>
<evidence type="ECO:0000313" key="6">
    <source>
        <dbReference type="EMBL" id="TQR19343.1"/>
    </source>
</evidence>
<feature type="transmembrane region" description="Helical" evidence="5">
    <location>
        <begin position="42"/>
        <end position="65"/>
    </location>
</feature>
<evidence type="ECO:0000256" key="5">
    <source>
        <dbReference type="SAM" id="Phobius"/>
    </source>
</evidence>
<dbReference type="OrthoDB" id="2328241at2"/>
<dbReference type="RefSeq" id="WP_142643040.1">
    <property type="nucleotide sequence ID" value="NZ_VDGI01000014.1"/>
</dbReference>
<evidence type="ECO:0000256" key="1">
    <source>
        <dbReference type="ARBA" id="ARBA00004141"/>
    </source>
</evidence>
<keyword evidence="3 5" id="KW-1133">Transmembrane helix</keyword>
<keyword evidence="2 5" id="KW-0812">Transmembrane</keyword>
<evidence type="ECO:0000313" key="7">
    <source>
        <dbReference type="Proteomes" id="UP000316626"/>
    </source>
</evidence>
<accession>A0A544TPH6</accession>
<dbReference type="EMBL" id="VDGI01000014">
    <property type="protein sequence ID" value="TQR19343.1"/>
    <property type="molecule type" value="Genomic_DNA"/>
</dbReference>
<name>A0A544TPH6_9BACI</name>
<dbReference type="AlphaFoldDB" id="A0A544TPH6"/>
<proteinExistence type="predicted"/>
<sequence>MENNKILSALSYFSILFAPFILPIIVYFVSQDTEVKHHAKRSLISHLIPFIFMIILFIAVFSSVFTMSMNTTFDQPSFLMASAPIFFILLYLVIYIVILVWNIIQGVKVLR</sequence>
<reference evidence="6 7" key="1">
    <citation type="submission" date="2019-06" db="EMBL/GenBank/DDBJ databases">
        <title>Psychrobacillus vulpis sp. nov., a new species isolated from feces of a red fox that inhabits in The Tablas de Daimiel Natural Park, Albacete, Spain.</title>
        <authorList>
            <person name="Rodriguez M."/>
            <person name="Reina J.C."/>
            <person name="Bejar V."/>
            <person name="Llamas I."/>
        </authorList>
    </citation>
    <scope>NUCLEOTIDE SEQUENCE [LARGE SCALE GENOMIC DNA]</scope>
    <source>
        <strain evidence="6 7">Z8</strain>
    </source>
</reference>
<organism evidence="6 7">
    <name type="scientific">Psychrobacillus vulpis</name>
    <dbReference type="NCBI Taxonomy" id="2325572"/>
    <lineage>
        <taxon>Bacteria</taxon>
        <taxon>Bacillati</taxon>
        <taxon>Bacillota</taxon>
        <taxon>Bacilli</taxon>
        <taxon>Bacillales</taxon>
        <taxon>Bacillaceae</taxon>
        <taxon>Psychrobacillus</taxon>
    </lineage>
</organism>
<feature type="transmembrane region" description="Helical" evidence="5">
    <location>
        <begin position="6"/>
        <end position="30"/>
    </location>
</feature>
<gene>
    <name evidence="6" type="ORF">FG384_13010</name>
</gene>
<keyword evidence="4 5" id="KW-0472">Membrane</keyword>
<evidence type="ECO:0000256" key="3">
    <source>
        <dbReference type="ARBA" id="ARBA00022989"/>
    </source>
</evidence>
<comment type="caution">
    <text evidence="6">The sequence shown here is derived from an EMBL/GenBank/DDBJ whole genome shotgun (WGS) entry which is preliminary data.</text>
</comment>
<feature type="transmembrane region" description="Helical" evidence="5">
    <location>
        <begin position="85"/>
        <end position="104"/>
    </location>
</feature>
<evidence type="ECO:0000256" key="2">
    <source>
        <dbReference type="ARBA" id="ARBA00022692"/>
    </source>
</evidence>